<dbReference type="Proteomes" id="UP000238954">
    <property type="component" value="Chromosome"/>
</dbReference>
<evidence type="ECO:0000313" key="1">
    <source>
        <dbReference type="EMBL" id="PQM26007.1"/>
    </source>
</evidence>
<dbReference type="AlphaFoldDB" id="A0A2S8B0Z1"/>
<gene>
    <name evidence="1" type="ORF">CVO77_12945</name>
</gene>
<proteinExistence type="predicted"/>
<comment type="caution">
    <text evidence="1">The sequence shown here is derived from an EMBL/GenBank/DDBJ whole genome shotgun (WGS) entry which is preliminary data.</text>
</comment>
<organism evidence="1 2">
    <name type="scientific">Sphingopyxis lindanitolerans</name>
    <dbReference type="NCBI Taxonomy" id="2054227"/>
    <lineage>
        <taxon>Bacteria</taxon>
        <taxon>Pseudomonadati</taxon>
        <taxon>Pseudomonadota</taxon>
        <taxon>Alphaproteobacteria</taxon>
        <taxon>Sphingomonadales</taxon>
        <taxon>Sphingomonadaceae</taxon>
        <taxon>Sphingopyxis</taxon>
    </lineage>
</organism>
<dbReference type="EMBL" id="PHFW01000003">
    <property type="protein sequence ID" value="PQM26007.1"/>
    <property type="molecule type" value="Genomic_DNA"/>
</dbReference>
<evidence type="ECO:0000313" key="2">
    <source>
        <dbReference type="Proteomes" id="UP000238954"/>
    </source>
</evidence>
<keyword evidence="2" id="KW-1185">Reference proteome</keyword>
<accession>A0A2S8B0Z1</accession>
<sequence>MTDRLWINRWGKQMGAWPIPAQIVKRTHDAFGRHIWPHLARSIAATSLARLLLSEVRVNDREIRISGSKAVLARSAAAGVAKTTPQFSLLFENGAPDRIRTCDVPLGIREPQLRW</sequence>
<protein>
    <submittedName>
        <fullName evidence="1">Uncharacterized protein</fullName>
    </submittedName>
</protein>
<name>A0A2S8B0Z1_9SPHN</name>
<reference evidence="2" key="1">
    <citation type="submission" date="2017-11" db="EMBL/GenBank/DDBJ databases">
        <title>The complete genome sequence of Sphingopyxis pomeranensis sp. nov. strain WS5A3p.</title>
        <authorList>
            <person name="Kaminski M.A."/>
        </authorList>
    </citation>
    <scope>NUCLEOTIDE SEQUENCE [LARGE SCALE GENOMIC DNA]</scope>
    <source>
        <strain evidence="2">WS5A3p</strain>
    </source>
</reference>